<feature type="region of interest" description="Disordered" evidence="1">
    <location>
        <begin position="1"/>
        <end position="66"/>
    </location>
</feature>
<accession>A0A388KZK1</accession>
<reference evidence="2 3" key="1">
    <citation type="journal article" date="2018" name="Cell">
        <title>The Chara Genome: Secondary Complexity and Implications for Plant Terrestrialization.</title>
        <authorList>
            <person name="Nishiyama T."/>
            <person name="Sakayama H."/>
            <person name="Vries J.D."/>
            <person name="Buschmann H."/>
            <person name="Saint-Marcoux D."/>
            <person name="Ullrich K.K."/>
            <person name="Haas F.B."/>
            <person name="Vanderstraeten L."/>
            <person name="Becker D."/>
            <person name="Lang D."/>
            <person name="Vosolsobe S."/>
            <person name="Rombauts S."/>
            <person name="Wilhelmsson P.K.I."/>
            <person name="Janitza P."/>
            <person name="Kern R."/>
            <person name="Heyl A."/>
            <person name="Rumpler F."/>
            <person name="Villalobos L.I.A.C."/>
            <person name="Clay J.M."/>
            <person name="Skokan R."/>
            <person name="Toyoda A."/>
            <person name="Suzuki Y."/>
            <person name="Kagoshima H."/>
            <person name="Schijlen E."/>
            <person name="Tajeshwar N."/>
            <person name="Catarino B."/>
            <person name="Hetherington A.J."/>
            <person name="Saltykova A."/>
            <person name="Bonnot C."/>
            <person name="Breuninger H."/>
            <person name="Symeonidi A."/>
            <person name="Radhakrishnan G.V."/>
            <person name="Van Nieuwerburgh F."/>
            <person name="Deforce D."/>
            <person name="Chang C."/>
            <person name="Karol K.G."/>
            <person name="Hedrich R."/>
            <person name="Ulvskov P."/>
            <person name="Glockner G."/>
            <person name="Delwiche C.F."/>
            <person name="Petrasek J."/>
            <person name="Van de Peer Y."/>
            <person name="Friml J."/>
            <person name="Beilby M."/>
            <person name="Dolan L."/>
            <person name="Kohara Y."/>
            <person name="Sugano S."/>
            <person name="Fujiyama A."/>
            <person name="Delaux P.-M."/>
            <person name="Quint M."/>
            <person name="TheiBen G."/>
            <person name="Hagemann M."/>
            <person name="Harholt J."/>
            <person name="Dunand C."/>
            <person name="Zachgo S."/>
            <person name="Langdale J."/>
            <person name="Maumus F."/>
            <person name="Straeten D.V.D."/>
            <person name="Gould S.B."/>
            <person name="Rensing S.A."/>
        </authorList>
    </citation>
    <scope>NUCLEOTIDE SEQUENCE [LARGE SCALE GENOMIC DNA]</scope>
    <source>
        <strain evidence="2 3">S276</strain>
    </source>
</reference>
<evidence type="ECO:0000313" key="3">
    <source>
        <dbReference type="Proteomes" id="UP000265515"/>
    </source>
</evidence>
<dbReference type="EMBL" id="BFEA01000225">
    <property type="protein sequence ID" value="GBG75490.1"/>
    <property type="molecule type" value="Genomic_DNA"/>
</dbReference>
<protein>
    <submittedName>
        <fullName evidence="2">Uncharacterized protein</fullName>
    </submittedName>
</protein>
<evidence type="ECO:0000256" key="1">
    <source>
        <dbReference type="SAM" id="MobiDB-lite"/>
    </source>
</evidence>
<dbReference type="STRING" id="69332.A0A388KZK1"/>
<dbReference type="Gramene" id="GBG75490">
    <property type="protein sequence ID" value="GBG75490"/>
    <property type="gene ID" value="CBR_g20121"/>
</dbReference>
<gene>
    <name evidence="2" type="ORF">CBR_g20121</name>
</gene>
<dbReference type="OrthoDB" id="1904011at2759"/>
<proteinExistence type="predicted"/>
<keyword evidence="3" id="KW-1185">Reference proteome</keyword>
<dbReference type="PANTHER" id="PTHR35286">
    <property type="entry name" value="EXPRESSED PROTEIN"/>
    <property type="match status" value="1"/>
</dbReference>
<evidence type="ECO:0000313" key="2">
    <source>
        <dbReference type="EMBL" id="GBG75490.1"/>
    </source>
</evidence>
<organism evidence="2 3">
    <name type="scientific">Chara braunii</name>
    <name type="common">Braun's stonewort</name>
    <dbReference type="NCBI Taxonomy" id="69332"/>
    <lineage>
        <taxon>Eukaryota</taxon>
        <taxon>Viridiplantae</taxon>
        <taxon>Streptophyta</taxon>
        <taxon>Charophyceae</taxon>
        <taxon>Charales</taxon>
        <taxon>Characeae</taxon>
        <taxon>Chara</taxon>
    </lineage>
</organism>
<dbReference type="PANTHER" id="PTHR35286:SF1">
    <property type="entry name" value="EXPRESSED PROTEIN"/>
    <property type="match status" value="1"/>
</dbReference>
<dbReference type="Proteomes" id="UP000265515">
    <property type="component" value="Unassembled WGS sequence"/>
</dbReference>
<dbReference type="AlphaFoldDB" id="A0A388KZK1"/>
<sequence>MGLEGHMSGGGGMRGNQVQLTDKKHRPQKELATSSRLDNDIDDADLEFGLDGGQEPEAKEEELDEYDDGLEHKVVAEEEDGPSTALAREEAALEEKVIEIITMGQLEDLRPNSGQSVVVNGHNICVAFHDEPASPYRAWEWHGHIMMYSDEEGYSAEYVYGNFFEPLDATVIPRIPARVHGTSQFHASSCRGAVPWDQFHEASLENVVSFYRARF</sequence>
<comment type="caution">
    <text evidence="2">The sequence shown here is derived from an EMBL/GenBank/DDBJ whole genome shotgun (WGS) entry which is preliminary data.</text>
</comment>
<name>A0A388KZK1_CHABU</name>